<feature type="chain" id="PRO_5046474193" description="Copper resistance protein C" evidence="6">
    <location>
        <begin position="22"/>
        <end position="115"/>
    </location>
</feature>
<dbReference type="Proteomes" id="UP001449225">
    <property type="component" value="Unassembled WGS sequence"/>
</dbReference>
<protein>
    <recommendedName>
        <fullName evidence="5">Copper resistance protein C</fullName>
    </recommendedName>
</protein>
<accession>A0ABU9TWB0</accession>
<evidence type="ECO:0000256" key="2">
    <source>
        <dbReference type="ARBA" id="ARBA00022723"/>
    </source>
</evidence>
<evidence type="ECO:0000256" key="1">
    <source>
        <dbReference type="ARBA" id="ARBA00004196"/>
    </source>
</evidence>
<keyword evidence="4 5" id="KW-0186">Copper</keyword>
<reference evidence="8 9" key="1">
    <citation type="submission" date="2024-03" db="EMBL/GenBank/DDBJ databases">
        <title>Community enrichment and isolation of bacterial strains for fucoidan degradation.</title>
        <authorList>
            <person name="Sichert A."/>
        </authorList>
    </citation>
    <scope>NUCLEOTIDE SEQUENCE [LARGE SCALE GENOMIC DNA]</scope>
    <source>
        <strain evidence="8 9">AS76</strain>
    </source>
</reference>
<dbReference type="InterPro" id="IPR007348">
    <property type="entry name" value="CopC_dom"/>
</dbReference>
<comment type="function">
    <text evidence="5">Involved in copper resistance.</text>
</comment>
<comment type="caution">
    <text evidence="8">The sequence shown here is derived from an EMBL/GenBank/DDBJ whole genome shotgun (WGS) entry which is preliminary data.</text>
</comment>
<comment type="subcellular location">
    <subcellularLocation>
        <location evidence="1">Cell envelope</location>
    </subcellularLocation>
    <subcellularLocation>
        <location evidence="5">Periplasm</location>
    </subcellularLocation>
</comment>
<evidence type="ECO:0000256" key="4">
    <source>
        <dbReference type="ARBA" id="ARBA00023008"/>
    </source>
</evidence>
<keyword evidence="5" id="KW-0574">Periplasm</keyword>
<evidence type="ECO:0000256" key="5">
    <source>
        <dbReference type="RuleBase" id="RU369037"/>
    </source>
</evidence>
<evidence type="ECO:0000313" key="9">
    <source>
        <dbReference type="Proteomes" id="UP001449225"/>
    </source>
</evidence>
<gene>
    <name evidence="8" type="ORF">WNY58_16595</name>
</gene>
<proteinExistence type="inferred from homology"/>
<dbReference type="SUPFAM" id="SSF81296">
    <property type="entry name" value="E set domains"/>
    <property type="match status" value="1"/>
</dbReference>
<keyword evidence="9" id="KW-1185">Reference proteome</keyword>
<dbReference type="Pfam" id="PF04234">
    <property type="entry name" value="CopC"/>
    <property type="match status" value="1"/>
</dbReference>
<dbReference type="Gene3D" id="2.60.40.1220">
    <property type="match status" value="1"/>
</dbReference>
<dbReference type="RefSeq" id="WP_067988554.1">
    <property type="nucleotide sequence ID" value="NZ_JBBMRA010000026.1"/>
</dbReference>
<feature type="domain" description="CopC" evidence="7">
    <location>
        <begin position="22"/>
        <end position="112"/>
    </location>
</feature>
<dbReference type="EMBL" id="JBBMRA010000026">
    <property type="protein sequence ID" value="MEM5538004.1"/>
    <property type="molecule type" value="Genomic_DNA"/>
</dbReference>
<sequence length="115" mass="12589">MKKFQALLAVAALTVSSSLFAHGMMNGSYPQDGAMMMEPTDRVEVNFAKPMKLVSLKVVDSSGKPVSIDFKRSKEAGTSFKAMIPSLKPDAYKVHWKAMGGDGHMMKGSFVFMQH</sequence>
<keyword evidence="3 5" id="KW-0732">Signal</keyword>
<evidence type="ECO:0000313" key="8">
    <source>
        <dbReference type="EMBL" id="MEM5538004.1"/>
    </source>
</evidence>
<name>A0ABU9TWB0_9GAMM</name>
<dbReference type="InterPro" id="IPR014756">
    <property type="entry name" value="Ig_E-set"/>
</dbReference>
<dbReference type="InterPro" id="IPR032694">
    <property type="entry name" value="CopC/D"/>
</dbReference>
<dbReference type="InterPro" id="IPR014755">
    <property type="entry name" value="Cu-Rt/internalin_Ig-like"/>
</dbReference>
<evidence type="ECO:0000259" key="7">
    <source>
        <dbReference type="Pfam" id="PF04234"/>
    </source>
</evidence>
<keyword evidence="2 5" id="KW-0479">Metal-binding</keyword>
<organism evidence="8 9">
    <name type="scientific">Neptuniibacter pectenicola</name>
    <dbReference type="NCBI Taxonomy" id="1806669"/>
    <lineage>
        <taxon>Bacteria</taxon>
        <taxon>Pseudomonadati</taxon>
        <taxon>Pseudomonadota</taxon>
        <taxon>Gammaproteobacteria</taxon>
        <taxon>Oceanospirillales</taxon>
        <taxon>Oceanospirillaceae</taxon>
        <taxon>Neptuniibacter</taxon>
    </lineage>
</organism>
<dbReference type="PANTHER" id="PTHR34820">
    <property type="entry name" value="INNER MEMBRANE PROTEIN YEBZ"/>
    <property type="match status" value="1"/>
</dbReference>
<evidence type="ECO:0000256" key="3">
    <source>
        <dbReference type="ARBA" id="ARBA00022729"/>
    </source>
</evidence>
<comment type="similarity">
    <text evidence="5">Belongs to the CopC family.</text>
</comment>
<feature type="signal peptide" evidence="6">
    <location>
        <begin position="1"/>
        <end position="21"/>
    </location>
</feature>
<dbReference type="PANTHER" id="PTHR34820:SF4">
    <property type="entry name" value="INNER MEMBRANE PROTEIN YEBZ"/>
    <property type="match status" value="1"/>
</dbReference>
<evidence type="ECO:0000256" key="6">
    <source>
        <dbReference type="SAM" id="SignalP"/>
    </source>
</evidence>